<dbReference type="Pfam" id="PF00144">
    <property type="entry name" value="Beta-lactamase"/>
    <property type="match status" value="1"/>
</dbReference>
<feature type="signal peptide" evidence="1">
    <location>
        <begin position="1"/>
        <end position="24"/>
    </location>
</feature>
<dbReference type="InterPro" id="IPR012338">
    <property type="entry name" value="Beta-lactam/transpept-like"/>
</dbReference>
<accession>A0A250IXK2</accession>
<dbReference type="RefSeq" id="WP_095984465.1">
    <property type="nucleotide sequence ID" value="NZ_CP022098.1"/>
</dbReference>
<dbReference type="SUPFAM" id="SSF56601">
    <property type="entry name" value="beta-lactamase/transpeptidase-like"/>
    <property type="match status" value="1"/>
</dbReference>
<dbReference type="InterPro" id="IPR050789">
    <property type="entry name" value="Diverse_Enzym_Activities"/>
</dbReference>
<name>A0A250IXK2_9BACT</name>
<dbReference type="PANTHER" id="PTHR43283">
    <property type="entry name" value="BETA-LACTAMASE-RELATED"/>
    <property type="match status" value="1"/>
</dbReference>
<gene>
    <name evidence="3" type="ORF">CYFUS_001315</name>
</gene>
<dbReference type="Proteomes" id="UP000217257">
    <property type="component" value="Chromosome"/>
</dbReference>
<dbReference type="InterPro" id="IPR001466">
    <property type="entry name" value="Beta-lactam-related"/>
</dbReference>
<dbReference type="AlphaFoldDB" id="A0A250IXK2"/>
<sequence>MHTRMGSRFTAVLLGLVLGGAALAKEPAKEQVKESSSRSAISTRLDAVIDGALADKRLVGTVVLVARDGQVIYHRAAGQADREAHVPMREDAVFRLASVSKPLVSAAAMALVDQGKLGLEDPVTKWLPTFRPKLADGREPVITVRQLLTHTAGLDYGFFQPPAGPYARAGVSDGVDESGLSLEENLRRLASVPLGFEPGTRWHYSLSIDVLGAVVASAGGAPLPQVVERLITRPLGLRDTGFVAKAPQRLATPYADGKPEPVRMGAHHEMSVGGVSFRFVQGRALDSRAYPSGGAGMVGSAGDLLKFLEAVRTGGAPLFQSSATAAAMLAPQTGTLELPNDPGWAFGFGGAVLVDATKAATPQSPGTWRWAGAYGHTWFVDPRHRLSVVALTNTAIEGMSGAFQRDLRDAVYAGLAAEASTPAAPAPAR</sequence>
<protein>
    <recommendedName>
        <fullName evidence="2">Beta-lactamase-related domain-containing protein</fullName>
    </recommendedName>
</protein>
<reference evidence="3 4" key="1">
    <citation type="submission" date="2017-06" db="EMBL/GenBank/DDBJ databases">
        <title>Sequencing and comparative analysis of myxobacterial genomes.</title>
        <authorList>
            <person name="Rupp O."/>
            <person name="Goesmann A."/>
            <person name="Sogaard-Andersen L."/>
        </authorList>
    </citation>
    <scope>NUCLEOTIDE SEQUENCE [LARGE SCALE GENOMIC DNA]</scope>
    <source>
        <strain evidence="3 4">DSM 52655</strain>
    </source>
</reference>
<evidence type="ECO:0000259" key="2">
    <source>
        <dbReference type="Pfam" id="PF00144"/>
    </source>
</evidence>
<organism evidence="3 4">
    <name type="scientific">Cystobacter fuscus</name>
    <dbReference type="NCBI Taxonomy" id="43"/>
    <lineage>
        <taxon>Bacteria</taxon>
        <taxon>Pseudomonadati</taxon>
        <taxon>Myxococcota</taxon>
        <taxon>Myxococcia</taxon>
        <taxon>Myxococcales</taxon>
        <taxon>Cystobacterineae</taxon>
        <taxon>Archangiaceae</taxon>
        <taxon>Cystobacter</taxon>
    </lineage>
</organism>
<proteinExistence type="predicted"/>
<evidence type="ECO:0000313" key="4">
    <source>
        <dbReference type="Proteomes" id="UP000217257"/>
    </source>
</evidence>
<dbReference type="KEGG" id="cfus:CYFUS_001315"/>
<feature type="domain" description="Beta-lactamase-related" evidence="2">
    <location>
        <begin position="45"/>
        <end position="409"/>
    </location>
</feature>
<evidence type="ECO:0000256" key="1">
    <source>
        <dbReference type="SAM" id="SignalP"/>
    </source>
</evidence>
<keyword evidence="1" id="KW-0732">Signal</keyword>
<feature type="chain" id="PRO_5012287028" description="Beta-lactamase-related domain-containing protein" evidence="1">
    <location>
        <begin position="25"/>
        <end position="429"/>
    </location>
</feature>
<dbReference type="EMBL" id="CP022098">
    <property type="protein sequence ID" value="ATB35901.1"/>
    <property type="molecule type" value="Genomic_DNA"/>
</dbReference>
<dbReference type="PANTHER" id="PTHR43283:SF3">
    <property type="entry name" value="BETA-LACTAMASE FAMILY PROTEIN (AFU_ORTHOLOGUE AFUA_5G07500)"/>
    <property type="match status" value="1"/>
</dbReference>
<dbReference type="Gene3D" id="3.40.710.10">
    <property type="entry name" value="DD-peptidase/beta-lactamase superfamily"/>
    <property type="match status" value="1"/>
</dbReference>
<evidence type="ECO:0000313" key="3">
    <source>
        <dbReference type="EMBL" id="ATB35901.1"/>
    </source>
</evidence>